<name>A0ABD5Y6W1_9EURY</name>
<evidence type="ECO:0000313" key="2">
    <source>
        <dbReference type="Proteomes" id="UP001596432"/>
    </source>
</evidence>
<dbReference type="RefSeq" id="WP_382261984.1">
    <property type="nucleotide sequence ID" value="NZ_JBHTAS010000003.1"/>
</dbReference>
<dbReference type="Proteomes" id="UP001596432">
    <property type="component" value="Unassembled WGS sequence"/>
</dbReference>
<dbReference type="AlphaFoldDB" id="A0ABD5Y6W1"/>
<protein>
    <submittedName>
        <fullName evidence="1">PRC-barrel domain containing protein</fullName>
    </submittedName>
</protein>
<organism evidence="1 2">
    <name type="scientific">Halosimplex aquaticum</name>
    <dbReference type="NCBI Taxonomy" id="3026162"/>
    <lineage>
        <taxon>Archaea</taxon>
        <taxon>Methanobacteriati</taxon>
        <taxon>Methanobacteriota</taxon>
        <taxon>Stenosarchaea group</taxon>
        <taxon>Halobacteria</taxon>
        <taxon>Halobacteriales</taxon>
        <taxon>Haloarculaceae</taxon>
        <taxon>Halosimplex</taxon>
    </lineage>
</organism>
<evidence type="ECO:0000313" key="1">
    <source>
        <dbReference type="EMBL" id="MFC7143088.1"/>
    </source>
</evidence>
<comment type="caution">
    <text evidence="1">The sequence shown here is derived from an EMBL/GenBank/DDBJ whole genome shotgun (WGS) entry which is preliminary data.</text>
</comment>
<accession>A0ABD5Y6W1</accession>
<proteinExistence type="predicted"/>
<gene>
    <name evidence="1" type="ORF">ACFQMA_25140</name>
</gene>
<reference evidence="1 2" key="1">
    <citation type="journal article" date="2019" name="Int. J. Syst. Evol. Microbiol.">
        <title>The Global Catalogue of Microorganisms (GCM) 10K type strain sequencing project: providing services to taxonomists for standard genome sequencing and annotation.</title>
        <authorList>
            <consortium name="The Broad Institute Genomics Platform"/>
            <consortium name="The Broad Institute Genome Sequencing Center for Infectious Disease"/>
            <person name="Wu L."/>
            <person name="Ma J."/>
        </authorList>
    </citation>
    <scope>NUCLEOTIDE SEQUENCE [LARGE SCALE GENOMIC DNA]</scope>
    <source>
        <strain evidence="1 2">XZYJT29</strain>
    </source>
</reference>
<dbReference type="InterPro" id="IPR011033">
    <property type="entry name" value="PRC_barrel-like_sf"/>
</dbReference>
<dbReference type="SUPFAM" id="SSF50346">
    <property type="entry name" value="PRC-barrel domain"/>
    <property type="match status" value="1"/>
</dbReference>
<sequence length="79" mass="8483">MSDRTTVSDDDQGKPIVDENGEKIGVVSEVRAGTAYVDPDPGITDTVSSKLGWSDADEDDYPLPADEIAVITDDEIRLT</sequence>
<keyword evidence="2" id="KW-1185">Reference proteome</keyword>
<dbReference type="EMBL" id="JBHTAS010000003">
    <property type="protein sequence ID" value="MFC7143088.1"/>
    <property type="molecule type" value="Genomic_DNA"/>
</dbReference>